<name>A0A4Y7J4J0_PAPSO</name>
<dbReference type="Proteomes" id="UP000316621">
    <property type="component" value="Chromosome 3"/>
</dbReference>
<sequence>MKPHNKLGQLTLQQGNLQNACNTHRNPWDEHFSSDLLQLSFIPQPIQHWNHKHSLLACIQTPAKIRSSVNVSIAIILLKTS</sequence>
<gene>
    <name evidence="1" type="ORF">C5167_013502</name>
</gene>
<dbReference type="Gramene" id="RZC54649">
    <property type="protein sequence ID" value="RZC54649"/>
    <property type="gene ID" value="C5167_013502"/>
</dbReference>
<dbReference type="AlphaFoldDB" id="A0A4Y7J4J0"/>
<organism evidence="1 2">
    <name type="scientific">Papaver somniferum</name>
    <name type="common">Opium poppy</name>
    <dbReference type="NCBI Taxonomy" id="3469"/>
    <lineage>
        <taxon>Eukaryota</taxon>
        <taxon>Viridiplantae</taxon>
        <taxon>Streptophyta</taxon>
        <taxon>Embryophyta</taxon>
        <taxon>Tracheophyta</taxon>
        <taxon>Spermatophyta</taxon>
        <taxon>Magnoliopsida</taxon>
        <taxon>Ranunculales</taxon>
        <taxon>Papaveraceae</taxon>
        <taxon>Papaveroideae</taxon>
        <taxon>Papaver</taxon>
    </lineage>
</organism>
<reference evidence="1 2" key="1">
    <citation type="journal article" date="2018" name="Science">
        <title>The opium poppy genome and morphinan production.</title>
        <authorList>
            <person name="Guo L."/>
            <person name="Winzer T."/>
            <person name="Yang X."/>
            <person name="Li Y."/>
            <person name="Ning Z."/>
            <person name="He Z."/>
            <person name="Teodor R."/>
            <person name="Lu Y."/>
            <person name="Bowser T.A."/>
            <person name="Graham I.A."/>
            <person name="Ye K."/>
        </authorList>
    </citation>
    <scope>NUCLEOTIDE SEQUENCE [LARGE SCALE GENOMIC DNA]</scope>
    <source>
        <strain evidence="2">cv. HN1</strain>
        <tissue evidence="1">Leaves</tissue>
    </source>
</reference>
<proteinExistence type="predicted"/>
<dbReference type="EMBL" id="CM010717">
    <property type="protein sequence ID" value="RZC54649.1"/>
    <property type="molecule type" value="Genomic_DNA"/>
</dbReference>
<keyword evidence="2" id="KW-1185">Reference proteome</keyword>
<evidence type="ECO:0000313" key="2">
    <source>
        <dbReference type="Proteomes" id="UP000316621"/>
    </source>
</evidence>
<accession>A0A4Y7J4J0</accession>
<evidence type="ECO:0000313" key="1">
    <source>
        <dbReference type="EMBL" id="RZC54649.1"/>
    </source>
</evidence>
<protein>
    <submittedName>
        <fullName evidence="1">Uncharacterized protein</fullName>
    </submittedName>
</protein>